<feature type="region of interest" description="Disordered" evidence="5">
    <location>
        <begin position="69"/>
        <end position="115"/>
    </location>
</feature>
<dbReference type="Gene3D" id="3.30.40.10">
    <property type="entry name" value="Zinc/RING finger domain, C3HC4 (zinc finger)"/>
    <property type="match status" value="1"/>
</dbReference>
<evidence type="ECO:0000256" key="2">
    <source>
        <dbReference type="ARBA" id="ARBA00022771"/>
    </source>
</evidence>
<evidence type="ECO:0000256" key="5">
    <source>
        <dbReference type="SAM" id="MobiDB-lite"/>
    </source>
</evidence>
<dbReference type="Proteomes" id="UP000828390">
    <property type="component" value="Unassembled WGS sequence"/>
</dbReference>
<feature type="domain" description="RING-type" evidence="6">
    <location>
        <begin position="193"/>
        <end position="241"/>
    </location>
</feature>
<keyword evidence="3" id="KW-0862">Zinc</keyword>
<dbReference type="SUPFAM" id="SSF57850">
    <property type="entry name" value="RING/U-box"/>
    <property type="match status" value="1"/>
</dbReference>
<dbReference type="AlphaFoldDB" id="A0A9D3Y347"/>
<dbReference type="EMBL" id="JAIWYP010000049">
    <property type="protein sequence ID" value="KAH3690920.1"/>
    <property type="molecule type" value="Genomic_DNA"/>
</dbReference>
<reference evidence="7" key="1">
    <citation type="journal article" date="2019" name="bioRxiv">
        <title>The Genome of the Zebra Mussel, Dreissena polymorpha: A Resource for Invasive Species Research.</title>
        <authorList>
            <person name="McCartney M.A."/>
            <person name="Auch B."/>
            <person name="Kono T."/>
            <person name="Mallez S."/>
            <person name="Zhang Y."/>
            <person name="Obille A."/>
            <person name="Becker A."/>
            <person name="Abrahante J.E."/>
            <person name="Garbe J."/>
            <person name="Badalamenti J.P."/>
            <person name="Herman A."/>
            <person name="Mangelson H."/>
            <person name="Liachko I."/>
            <person name="Sullivan S."/>
            <person name="Sone E.D."/>
            <person name="Koren S."/>
            <person name="Silverstein K.A.T."/>
            <person name="Beckman K.B."/>
            <person name="Gohl D.M."/>
        </authorList>
    </citation>
    <scope>NUCLEOTIDE SEQUENCE</scope>
    <source>
        <strain evidence="7">Duluth1</strain>
        <tissue evidence="7">Whole animal</tissue>
    </source>
</reference>
<accession>A0A9D3Y347</accession>
<sequence>MVSKQLAGVGLCLDDESHPLYLTPSELNQTCQNVHSLLKMRDEKADKQYHLQKNEEKEAADFIAQLVQQNSNDSSGSSSTKNSNKRKAIGDSEGHTVKKPKGSQNAKQNAISSENKQTDFVEQYLKKQQKIKSLHADARTRIAFIEKSLHYVQSKESDEPTVCSFLSEASSNISHAIESISSELQNSGDVDSCRICKNEDNPPTIISKTCGHGFCCMKCILKYLEYVYNKNSGRLICLKCKHQYDENATYQVGSRYGIIG</sequence>
<dbReference type="InterPro" id="IPR001841">
    <property type="entry name" value="Znf_RING"/>
</dbReference>
<name>A0A9D3Y347_DREPO</name>
<dbReference type="PROSITE" id="PS50089">
    <property type="entry name" value="ZF_RING_2"/>
    <property type="match status" value="1"/>
</dbReference>
<gene>
    <name evidence="7" type="ORF">DPMN_192744</name>
</gene>
<keyword evidence="2 4" id="KW-0863">Zinc-finger</keyword>
<dbReference type="InterPro" id="IPR013083">
    <property type="entry name" value="Znf_RING/FYVE/PHD"/>
</dbReference>
<dbReference type="InterPro" id="IPR018957">
    <property type="entry name" value="Znf_C3HC4_RING-type"/>
</dbReference>
<feature type="compositionally biased region" description="Low complexity" evidence="5">
    <location>
        <begin position="70"/>
        <end position="82"/>
    </location>
</feature>
<reference evidence="7" key="2">
    <citation type="submission" date="2020-11" db="EMBL/GenBank/DDBJ databases">
        <authorList>
            <person name="McCartney M.A."/>
            <person name="Auch B."/>
            <person name="Kono T."/>
            <person name="Mallez S."/>
            <person name="Becker A."/>
            <person name="Gohl D.M."/>
            <person name="Silverstein K.A.T."/>
            <person name="Koren S."/>
            <person name="Bechman K.B."/>
            <person name="Herman A."/>
            <person name="Abrahante J.E."/>
            <person name="Garbe J."/>
        </authorList>
    </citation>
    <scope>NUCLEOTIDE SEQUENCE</scope>
    <source>
        <strain evidence="7">Duluth1</strain>
        <tissue evidence="7">Whole animal</tissue>
    </source>
</reference>
<organism evidence="7 8">
    <name type="scientific">Dreissena polymorpha</name>
    <name type="common">Zebra mussel</name>
    <name type="synonym">Mytilus polymorpha</name>
    <dbReference type="NCBI Taxonomy" id="45954"/>
    <lineage>
        <taxon>Eukaryota</taxon>
        <taxon>Metazoa</taxon>
        <taxon>Spiralia</taxon>
        <taxon>Lophotrochozoa</taxon>
        <taxon>Mollusca</taxon>
        <taxon>Bivalvia</taxon>
        <taxon>Autobranchia</taxon>
        <taxon>Heteroconchia</taxon>
        <taxon>Euheterodonta</taxon>
        <taxon>Imparidentia</taxon>
        <taxon>Neoheterodontei</taxon>
        <taxon>Myida</taxon>
        <taxon>Dreissenoidea</taxon>
        <taxon>Dreissenidae</taxon>
        <taxon>Dreissena</taxon>
    </lineage>
</organism>
<feature type="compositionally biased region" description="Polar residues" evidence="5">
    <location>
        <begin position="102"/>
        <end position="115"/>
    </location>
</feature>
<proteinExistence type="predicted"/>
<dbReference type="Pfam" id="PF00097">
    <property type="entry name" value="zf-C3HC4"/>
    <property type="match status" value="1"/>
</dbReference>
<keyword evidence="1" id="KW-0479">Metal-binding</keyword>
<protein>
    <recommendedName>
        <fullName evidence="6">RING-type domain-containing protein</fullName>
    </recommendedName>
</protein>
<keyword evidence="8" id="KW-1185">Reference proteome</keyword>
<dbReference type="GO" id="GO:0008270">
    <property type="term" value="F:zinc ion binding"/>
    <property type="evidence" value="ECO:0007669"/>
    <property type="project" value="UniProtKB-KW"/>
</dbReference>
<evidence type="ECO:0000256" key="4">
    <source>
        <dbReference type="PROSITE-ProRule" id="PRU00175"/>
    </source>
</evidence>
<evidence type="ECO:0000256" key="1">
    <source>
        <dbReference type="ARBA" id="ARBA00022723"/>
    </source>
</evidence>
<evidence type="ECO:0000256" key="3">
    <source>
        <dbReference type="ARBA" id="ARBA00022833"/>
    </source>
</evidence>
<evidence type="ECO:0000313" key="7">
    <source>
        <dbReference type="EMBL" id="KAH3690920.1"/>
    </source>
</evidence>
<evidence type="ECO:0000313" key="8">
    <source>
        <dbReference type="Proteomes" id="UP000828390"/>
    </source>
</evidence>
<comment type="caution">
    <text evidence="7">The sequence shown here is derived from an EMBL/GenBank/DDBJ whole genome shotgun (WGS) entry which is preliminary data.</text>
</comment>
<evidence type="ECO:0000259" key="6">
    <source>
        <dbReference type="PROSITE" id="PS50089"/>
    </source>
</evidence>